<keyword evidence="4" id="KW-0276">Fatty acid metabolism</keyword>
<reference evidence="14 15" key="1">
    <citation type="journal article" date="2020" name="ISME J.">
        <title>Uncovering the hidden diversity of litter-decomposition mechanisms in mushroom-forming fungi.</title>
        <authorList>
            <person name="Floudas D."/>
            <person name="Bentzer J."/>
            <person name="Ahren D."/>
            <person name="Johansson T."/>
            <person name="Persson P."/>
            <person name="Tunlid A."/>
        </authorList>
    </citation>
    <scope>NUCLEOTIDE SEQUENCE [LARGE SCALE GENOMIC DNA]</scope>
    <source>
        <strain evidence="14 15">CBS 146.42</strain>
    </source>
</reference>
<evidence type="ECO:0000256" key="1">
    <source>
        <dbReference type="ARBA" id="ARBA00004173"/>
    </source>
</evidence>
<evidence type="ECO:0000256" key="9">
    <source>
        <dbReference type="ARBA" id="ARBA00023128"/>
    </source>
</evidence>
<dbReference type="InterPro" id="IPR013149">
    <property type="entry name" value="ADH-like_C"/>
</dbReference>
<dbReference type="Pfam" id="PF00107">
    <property type="entry name" value="ADH_zinc_N"/>
    <property type="match status" value="1"/>
</dbReference>
<dbReference type="FunFam" id="3.40.50.720:FF:000112">
    <property type="entry name" value="Enoyl-[acyl-carrier-protein] reductase 1, mitochondrial"/>
    <property type="match status" value="1"/>
</dbReference>
<protein>
    <recommendedName>
        <fullName evidence="11">enoyl-[acyl-carrier-protein] reductase</fullName>
        <ecNumber evidence="11">1.3.1.104</ecNumber>
    </recommendedName>
</protein>
<dbReference type="GO" id="GO:0141148">
    <property type="term" value="F:enoyl-[acyl-carrier-protein] reductase (NADPH) activity"/>
    <property type="evidence" value="ECO:0007669"/>
    <property type="project" value="UniProtKB-EC"/>
</dbReference>
<name>A0A8H5LM68_9AGAR</name>
<dbReference type="InterPro" id="IPR013154">
    <property type="entry name" value="ADH-like_N"/>
</dbReference>
<evidence type="ECO:0000256" key="12">
    <source>
        <dbReference type="ARBA" id="ARBA00048843"/>
    </source>
</evidence>
<feature type="domain" description="Enoyl reductase (ER)" evidence="13">
    <location>
        <begin position="48"/>
        <end position="393"/>
    </location>
</feature>
<keyword evidence="7" id="KW-0560">Oxidoreductase</keyword>
<keyword evidence="15" id="KW-1185">Reference proteome</keyword>
<evidence type="ECO:0000256" key="5">
    <source>
        <dbReference type="ARBA" id="ARBA00022857"/>
    </source>
</evidence>
<comment type="catalytic activity">
    <reaction evidence="12">
        <text>a 2,3-saturated acyl-[ACP] + NADP(+) = a (2E)-enoyl-[ACP] + NADPH + H(+)</text>
        <dbReference type="Rhea" id="RHEA:22564"/>
        <dbReference type="Rhea" id="RHEA-COMP:9925"/>
        <dbReference type="Rhea" id="RHEA-COMP:9926"/>
        <dbReference type="ChEBI" id="CHEBI:15378"/>
        <dbReference type="ChEBI" id="CHEBI:57783"/>
        <dbReference type="ChEBI" id="CHEBI:58349"/>
        <dbReference type="ChEBI" id="CHEBI:78784"/>
        <dbReference type="ChEBI" id="CHEBI:78785"/>
        <dbReference type="EC" id="1.3.1.104"/>
    </reaction>
</comment>
<dbReference type="Gene3D" id="3.90.180.10">
    <property type="entry name" value="Medium-chain alcohol dehydrogenases, catalytic domain"/>
    <property type="match status" value="1"/>
</dbReference>
<proteinExistence type="inferred from homology"/>
<dbReference type="Pfam" id="PF08240">
    <property type="entry name" value="ADH_N"/>
    <property type="match status" value="1"/>
</dbReference>
<dbReference type="EC" id="1.3.1.104" evidence="11"/>
<evidence type="ECO:0000313" key="15">
    <source>
        <dbReference type="Proteomes" id="UP000559027"/>
    </source>
</evidence>
<comment type="caution">
    <text evidence="14">The sequence shown here is derived from an EMBL/GenBank/DDBJ whole genome shotgun (WGS) entry which is preliminary data.</text>
</comment>
<keyword evidence="5" id="KW-0521">NADP</keyword>
<dbReference type="SUPFAM" id="SSF50129">
    <property type="entry name" value="GroES-like"/>
    <property type="match status" value="1"/>
</dbReference>
<dbReference type="InterPro" id="IPR051034">
    <property type="entry name" value="Mito_Enoyl-ACP_Reductase"/>
</dbReference>
<evidence type="ECO:0000313" key="14">
    <source>
        <dbReference type="EMBL" id="KAF5362316.1"/>
    </source>
</evidence>
<evidence type="ECO:0000256" key="6">
    <source>
        <dbReference type="ARBA" id="ARBA00022946"/>
    </source>
</evidence>
<keyword evidence="8" id="KW-0443">Lipid metabolism</keyword>
<dbReference type="InterPro" id="IPR011032">
    <property type="entry name" value="GroES-like_sf"/>
</dbReference>
<keyword evidence="10" id="KW-0275">Fatty acid biosynthesis</keyword>
<keyword evidence="9" id="KW-0496">Mitochondrion</keyword>
<dbReference type="SMART" id="SM00829">
    <property type="entry name" value="PKS_ER"/>
    <property type="match status" value="1"/>
</dbReference>
<evidence type="ECO:0000256" key="10">
    <source>
        <dbReference type="ARBA" id="ARBA00023160"/>
    </source>
</evidence>
<evidence type="ECO:0000256" key="4">
    <source>
        <dbReference type="ARBA" id="ARBA00022832"/>
    </source>
</evidence>
<dbReference type="Gene3D" id="3.40.50.720">
    <property type="entry name" value="NAD(P)-binding Rossmann-like Domain"/>
    <property type="match status" value="1"/>
</dbReference>
<dbReference type="CDD" id="cd08290">
    <property type="entry name" value="ETR"/>
    <property type="match status" value="1"/>
</dbReference>
<evidence type="ECO:0000256" key="3">
    <source>
        <dbReference type="ARBA" id="ARBA00022516"/>
    </source>
</evidence>
<dbReference type="Proteomes" id="UP000559027">
    <property type="component" value="Unassembled WGS sequence"/>
</dbReference>
<dbReference type="PANTHER" id="PTHR43981">
    <property type="entry name" value="ENOYL-[ACYL-CARRIER-PROTEIN] REDUCTASE, MITOCHONDRIAL"/>
    <property type="match status" value="1"/>
</dbReference>
<dbReference type="OrthoDB" id="7482721at2759"/>
<gene>
    <name evidence="14" type="ORF">D9756_002526</name>
</gene>
<dbReference type="InterPro" id="IPR036291">
    <property type="entry name" value="NAD(P)-bd_dom_sf"/>
</dbReference>
<dbReference type="SUPFAM" id="SSF51735">
    <property type="entry name" value="NAD(P)-binding Rossmann-fold domains"/>
    <property type="match status" value="1"/>
</dbReference>
<comment type="similarity">
    <text evidence="2">Belongs to the zinc-containing alcohol dehydrogenase family. Quinone oxidoreductase subfamily.</text>
</comment>
<dbReference type="PANTHER" id="PTHR43981:SF2">
    <property type="entry name" value="ENOYL-[ACYL-CARRIER-PROTEIN] REDUCTASE, MITOCHONDRIAL"/>
    <property type="match status" value="1"/>
</dbReference>
<sequence length="398" mass="43462">MFSLLLRSRPAGVHVARVSLPKYRSLSTTSPTRTNRAIVYSQNGNPAEVLSVLTYPSLAHPTSGTVNIRYLLSPINPADVNVVEGVYPSKPTLTSNLVQSGKGSKDEPVFIGGNEGLAQVTSIGENVDGLNVGDWVVMVKQQAGTWSASQNVNAQDIVKIPNQGLSEVHAATITVNPPTAYNMLMDYVELQEGDWVMQNGANSAVGQAVIQIAAARGLKTLNFVRNRDDISQLKDQLRKIGATQVLTYDDLNDKSLRDKVKTWLGGKEILLALNCVGKGGETTEMLRYMGKDGHLVSYGAMSKQPLSLPTSAFIFKNLTAHGFWQSRWYLVRSRAEREQLMATLTSLMKEGKLAAPEHEVVSIDGQDSDGEATTKIRNVFQRLAAGRYGKKVLLKFDE</sequence>
<dbReference type="AlphaFoldDB" id="A0A8H5LM68"/>
<evidence type="ECO:0000256" key="2">
    <source>
        <dbReference type="ARBA" id="ARBA00010371"/>
    </source>
</evidence>
<evidence type="ECO:0000256" key="11">
    <source>
        <dbReference type="ARBA" id="ARBA00038963"/>
    </source>
</evidence>
<dbReference type="InterPro" id="IPR020843">
    <property type="entry name" value="ER"/>
</dbReference>
<evidence type="ECO:0000259" key="13">
    <source>
        <dbReference type="SMART" id="SM00829"/>
    </source>
</evidence>
<accession>A0A8H5LM68</accession>
<evidence type="ECO:0000256" key="8">
    <source>
        <dbReference type="ARBA" id="ARBA00023098"/>
    </source>
</evidence>
<keyword evidence="3" id="KW-0444">Lipid biosynthesis</keyword>
<dbReference type="GO" id="GO:0006633">
    <property type="term" value="P:fatty acid biosynthetic process"/>
    <property type="evidence" value="ECO:0007669"/>
    <property type="project" value="UniProtKB-KW"/>
</dbReference>
<dbReference type="EMBL" id="JAACJO010000002">
    <property type="protein sequence ID" value="KAF5362316.1"/>
    <property type="molecule type" value="Genomic_DNA"/>
</dbReference>
<dbReference type="GO" id="GO:0005739">
    <property type="term" value="C:mitochondrion"/>
    <property type="evidence" value="ECO:0007669"/>
    <property type="project" value="UniProtKB-SubCell"/>
</dbReference>
<keyword evidence="6" id="KW-0809">Transit peptide</keyword>
<organism evidence="14 15">
    <name type="scientific">Leucocoprinus leucothites</name>
    <dbReference type="NCBI Taxonomy" id="201217"/>
    <lineage>
        <taxon>Eukaryota</taxon>
        <taxon>Fungi</taxon>
        <taxon>Dikarya</taxon>
        <taxon>Basidiomycota</taxon>
        <taxon>Agaricomycotina</taxon>
        <taxon>Agaricomycetes</taxon>
        <taxon>Agaricomycetidae</taxon>
        <taxon>Agaricales</taxon>
        <taxon>Agaricineae</taxon>
        <taxon>Agaricaceae</taxon>
        <taxon>Leucocoprinus</taxon>
    </lineage>
</organism>
<comment type="subcellular location">
    <subcellularLocation>
        <location evidence="1">Mitochondrion</location>
    </subcellularLocation>
</comment>
<evidence type="ECO:0000256" key="7">
    <source>
        <dbReference type="ARBA" id="ARBA00023002"/>
    </source>
</evidence>